<keyword evidence="8" id="KW-1185">Reference proteome</keyword>
<reference evidence="7 8" key="1">
    <citation type="submission" date="2015-01" db="EMBL/GenBank/DDBJ databases">
        <title>The Genome Sequence of Ochroconis gallopava CBS43764.</title>
        <authorList>
            <consortium name="The Broad Institute Genomics Platform"/>
            <person name="Cuomo C."/>
            <person name="de Hoog S."/>
            <person name="Gorbushina A."/>
            <person name="Stielow B."/>
            <person name="Teixiera M."/>
            <person name="Abouelleil A."/>
            <person name="Chapman S.B."/>
            <person name="Priest M."/>
            <person name="Young S.K."/>
            <person name="Wortman J."/>
            <person name="Nusbaum C."/>
            <person name="Birren B."/>
        </authorList>
    </citation>
    <scope>NUCLEOTIDE SEQUENCE [LARGE SCALE GENOMIC DNA]</scope>
    <source>
        <strain evidence="7 8">CBS 43764</strain>
    </source>
</reference>
<accession>A0A0D1YQ15</accession>
<gene>
    <name evidence="7" type="ORF">PV09_06145</name>
</gene>
<dbReference type="GO" id="GO:0008270">
    <property type="term" value="F:zinc ion binding"/>
    <property type="evidence" value="ECO:0007669"/>
    <property type="project" value="InterPro"/>
</dbReference>
<sequence length="765" mass="86636">MNPEPGHVEVESNKRRKLRKGTRSCWNCKHRKVKCEFSLPSDEVCVACRRRNATCVSQEFPEQIAYEEANNESQNQLADRLSRVESLLSQLVKKVGPSSSSGDISEPGVPTPSPTVRSEALPDRCIQASSTLPLFDQEAYRKINSLPAITRDERGDARRFQEISQSLCAAFPSRKDIETLCQIKYDSTIYNHRTFTQPDVDLSKGGRDIIEYISRMPHPSMHPAVLARQMLEMALMLQYFPPPESSKFSEDPRIINRRLADEAIKLVTTNEELHGTMDALECIMLEAMYHSNHGNLRRAWLATRRSIMVAQMMGIDRWRTPHLLVIDTSRSLQPHYIWHNLIYTDRFLSLILGLPSSGATPIPEFERQLPKKQSGTSWLTLELKHSQVAHRLLQRRNGMEDYNVTQEIDTMLLDAARSVPDEFWSLPKFDEPDTNNSAFWRSIRATNQVKHYSLVNCLHLPYLLREDPNRRYEYSKIACLMASREIIRRYNSFRNAKPVLSCCRPMDFVALIAALSLMIGHLNMHQNRAPYGFLQHQRPGDRALVEQLAETMDRVANLNEDAMTYQSSCLIRRLMHIEADAFQGHCYLTEKLHNAVDGGAEDRCNKDECHVLHIFIPYYGTIKISRQSPSTDVTTRKDLANSPSQCSENVADSRTGCVKNTGQKAFVAPYLVSTGNIDFSLHPDVDINAIDSLQPATIPYPDLTASVDDWAFQGVDTAFFGNLIGPNAYSVAENGTGSWEQTAFSSKGTEGYLPPNASHFGMTNS</sequence>
<evidence type="ECO:0000256" key="3">
    <source>
        <dbReference type="ARBA" id="ARBA00023163"/>
    </source>
</evidence>
<dbReference type="EMBL" id="KN847548">
    <property type="protein sequence ID" value="KIW02707.1"/>
    <property type="molecule type" value="Genomic_DNA"/>
</dbReference>
<dbReference type="GO" id="GO:0003677">
    <property type="term" value="F:DNA binding"/>
    <property type="evidence" value="ECO:0007669"/>
    <property type="project" value="InterPro"/>
</dbReference>
<dbReference type="InterPro" id="IPR007219">
    <property type="entry name" value="XnlR_reg_dom"/>
</dbReference>
<dbReference type="GO" id="GO:0006351">
    <property type="term" value="P:DNA-templated transcription"/>
    <property type="evidence" value="ECO:0007669"/>
    <property type="project" value="InterPro"/>
</dbReference>
<dbReference type="SUPFAM" id="SSF57701">
    <property type="entry name" value="Zn2/Cys6 DNA-binding domain"/>
    <property type="match status" value="1"/>
</dbReference>
<feature type="domain" description="Zn(2)-C6 fungal-type" evidence="6">
    <location>
        <begin position="24"/>
        <end position="57"/>
    </location>
</feature>
<proteinExistence type="predicted"/>
<dbReference type="RefSeq" id="XP_016212576.1">
    <property type="nucleotide sequence ID" value="XM_016359740.1"/>
</dbReference>
<organism evidence="7 8">
    <name type="scientific">Verruconis gallopava</name>
    <dbReference type="NCBI Taxonomy" id="253628"/>
    <lineage>
        <taxon>Eukaryota</taxon>
        <taxon>Fungi</taxon>
        <taxon>Dikarya</taxon>
        <taxon>Ascomycota</taxon>
        <taxon>Pezizomycotina</taxon>
        <taxon>Dothideomycetes</taxon>
        <taxon>Pleosporomycetidae</taxon>
        <taxon>Venturiales</taxon>
        <taxon>Sympoventuriaceae</taxon>
        <taxon>Verruconis</taxon>
    </lineage>
</organism>
<evidence type="ECO:0000256" key="5">
    <source>
        <dbReference type="SAM" id="MobiDB-lite"/>
    </source>
</evidence>
<dbReference type="AlphaFoldDB" id="A0A0D1YQ15"/>
<evidence type="ECO:0000313" key="8">
    <source>
        <dbReference type="Proteomes" id="UP000053259"/>
    </source>
</evidence>
<evidence type="ECO:0000259" key="6">
    <source>
        <dbReference type="PROSITE" id="PS50048"/>
    </source>
</evidence>
<protein>
    <recommendedName>
        <fullName evidence="6">Zn(2)-C6 fungal-type domain-containing protein</fullName>
    </recommendedName>
</protein>
<dbReference type="PROSITE" id="PS50048">
    <property type="entry name" value="ZN2_CY6_FUNGAL_2"/>
    <property type="match status" value="1"/>
</dbReference>
<dbReference type="HOGENOM" id="CLU_004804_0_2_1"/>
<evidence type="ECO:0000256" key="4">
    <source>
        <dbReference type="ARBA" id="ARBA00023242"/>
    </source>
</evidence>
<dbReference type="STRING" id="253628.A0A0D1YQ15"/>
<dbReference type="InterPro" id="IPR036864">
    <property type="entry name" value="Zn2-C6_fun-type_DNA-bd_sf"/>
</dbReference>
<dbReference type="GeneID" id="27314118"/>
<feature type="region of interest" description="Disordered" evidence="5">
    <location>
        <begin position="94"/>
        <end position="119"/>
    </location>
</feature>
<dbReference type="CDD" id="cd00067">
    <property type="entry name" value="GAL4"/>
    <property type="match status" value="1"/>
</dbReference>
<evidence type="ECO:0000313" key="7">
    <source>
        <dbReference type="EMBL" id="KIW02707.1"/>
    </source>
</evidence>
<dbReference type="InParanoid" id="A0A0D1YQ15"/>
<keyword evidence="4" id="KW-0539">Nucleus</keyword>
<dbReference type="GO" id="GO:0000981">
    <property type="term" value="F:DNA-binding transcription factor activity, RNA polymerase II-specific"/>
    <property type="evidence" value="ECO:0007669"/>
    <property type="project" value="InterPro"/>
</dbReference>
<dbReference type="Proteomes" id="UP000053259">
    <property type="component" value="Unassembled WGS sequence"/>
</dbReference>
<keyword evidence="2" id="KW-0805">Transcription regulation</keyword>
<keyword evidence="1" id="KW-0479">Metal-binding</keyword>
<keyword evidence="3" id="KW-0804">Transcription</keyword>
<dbReference type="SMART" id="SM00906">
    <property type="entry name" value="Fungal_trans"/>
    <property type="match status" value="1"/>
</dbReference>
<dbReference type="SMART" id="SM00066">
    <property type="entry name" value="GAL4"/>
    <property type="match status" value="1"/>
</dbReference>
<dbReference type="CDD" id="cd12148">
    <property type="entry name" value="fungal_TF_MHR"/>
    <property type="match status" value="1"/>
</dbReference>
<dbReference type="Gene3D" id="4.10.240.10">
    <property type="entry name" value="Zn(2)-C6 fungal-type DNA-binding domain"/>
    <property type="match status" value="1"/>
</dbReference>
<dbReference type="Pfam" id="PF00172">
    <property type="entry name" value="Zn_clus"/>
    <property type="match status" value="1"/>
</dbReference>
<evidence type="ECO:0000256" key="2">
    <source>
        <dbReference type="ARBA" id="ARBA00023015"/>
    </source>
</evidence>
<dbReference type="InterPro" id="IPR001138">
    <property type="entry name" value="Zn2Cys6_DnaBD"/>
</dbReference>
<dbReference type="PANTHER" id="PTHR47840:SF1">
    <property type="entry name" value="ZN(II)2CYS6 TRANSCRIPTION FACTOR (EUROFUNG)"/>
    <property type="match status" value="1"/>
</dbReference>
<name>A0A0D1YQ15_9PEZI</name>
<dbReference type="PANTHER" id="PTHR47840">
    <property type="entry name" value="ZN(II)2CYS6 TRANSCRIPTION FACTOR (EUROFUNG)-RELATED"/>
    <property type="match status" value="1"/>
</dbReference>
<dbReference type="OrthoDB" id="5392779at2759"/>
<evidence type="ECO:0000256" key="1">
    <source>
        <dbReference type="ARBA" id="ARBA00022723"/>
    </source>
</evidence>
<dbReference type="PROSITE" id="PS00463">
    <property type="entry name" value="ZN2_CY6_FUNGAL_1"/>
    <property type="match status" value="1"/>
</dbReference>
<dbReference type="VEuPathDB" id="FungiDB:PV09_06145"/>